<keyword evidence="3 6" id="KW-0812">Transmembrane</keyword>
<evidence type="ECO:0000256" key="3">
    <source>
        <dbReference type="ARBA" id="ARBA00022692"/>
    </source>
</evidence>
<dbReference type="InterPro" id="IPR023845">
    <property type="entry name" value="DUF3817_TM"/>
</dbReference>
<dbReference type="EMBL" id="HE796683">
    <property type="protein sequence ID" value="CCG98855.1"/>
    <property type="molecule type" value="Genomic_DNA"/>
</dbReference>
<protein>
    <recommendedName>
        <fullName evidence="7">DUF3817 domain-containing protein</fullName>
    </recommendedName>
</protein>
<dbReference type="Proteomes" id="UP000011058">
    <property type="component" value="Chromosome"/>
</dbReference>
<feature type="domain" description="DUF3817" evidence="7">
    <location>
        <begin position="9"/>
        <end position="91"/>
    </location>
</feature>
<evidence type="ECO:0000256" key="6">
    <source>
        <dbReference type="SAM" id="Phobius"/>
    </source>
</evidence>
<reference evidence="8 9" key="1">
    <citation type="journal article" date="2012" name="J. Bacteriol.">
        <title>Genome Sequence of Fibrella aestuarina BUZ 2T, a Filamentous Marine Bacterium.</title>
        <authorList>
            <person name="Filippini M."/>
            <person name="Qi W."/>
            <person name="Blom J."/>
            <person name="Goesmann A."/>
            <person name="Smits T.H."/>
            <person name="Bagheri H.C."/>
        </authorList>
    </citation>
    <scope>NUCLEOTIDE SEQUENCE [LARGE SCALE GENOMIC DNA]</scope>
    <source>
        <strain evidence="9">BUZ 2T</strain>
    </source>
</reference>
<feature type="transmembrane region" description="Helical" evidence="6">
    <location>
        <begin position="74"/>
        <end position="94"/>
    </location>
</feature>
<dbReference type="PANTHER" id="PTHR40077:SF1">
    <property type="entry name" value="MEMBRANE PROTEIN"/>
    <property type="match status" value="1"/>
</dbReference>
<sequence>MFFTSPKFRLRVASFLEGTSLLVLLLVGVPMKHLYQQPAVVQAIGPIHGLLFVWYALTVIQAKTEYRWPLGKTLLALLASFVPGGTFYADYVIFRKLREQTQEP</sequence>
<dbReference type="GO" id="GO:0005886">
    <property type="term" value="C:plasma membrane"/>
    <property type="evidence" value="ECO:0007669"/>
    <property type="project" value="UniProtKB-SubCell"/>
</dbReference>
<evidence type="ECO:0000256" key="1">
    <source>
        <dbReference type="ARBA" id="ARBA00004651"/>
    </source>
</evidence>
<accession>I0K402</accession>
<dbReference type="RefSeq" id="WP_015329955.1">
    <property type="nucleotide sequence ID" value="NC_020054.1"/>
</dbReference>
<feature type="transmembrane region" description="Helical" evidence="6">
    <location>
        <begin position="43"/>
        <end position="62"/>
    </location>
</feature>
<organism evidence="8 9">
    <name type="scientific">Fibrella aestuarina BUZ 2</name>
    <dbReference type="NCBI Taxonomy" id="1166018"/>
    <lineage>
        <taxon>Bacteria</taxon>
        <taxon>Pseudomonadati</taxon>
        <taxon>Bacteroidota</taxon>
        <taxon>Cytophagia</taxon>
        <taxon>Cytophagales</taxon>
        <taxon>Spirosomataceae</taxon>
        <taxon>Fibrella</taxon>
    </lineage>
</organism>
<dbReference type="HOGENOM" id="CLU_120964_1_3_10"/>
<gene>
    <name evidence="8" type="ORF">FAES_0844</name>
</gene>
<dbReference type="PATRIC" id="fig|1166018.3.peg.2561"/>
<keyword evidence="9" id="KW-1185">Reference proteome</keyword>
<evidence type="ECO:0000256" key="4">
    <source>
        <dbReference type="ARBA" id="ARBA00022989"/>
    </source>
</evidence>
<dbReference type="STRING" id="1166018.FAES_0844"/>
<dbReference type="KEGG" id="fae:FAES_0844"/>
<feature type="transmembrane region" description="Helical" evidence="6">
    <location>
        <begin position="12"/>
        <end position="31"/>
    </location>
</feature>
<evidence type="ECO:0000313" key="9">
    <source>
        <dbReference type="Proteomes" id="UP000011058"/>
    </source>
</evidence>
<proteinExistence type="predicted"/>
<keyword evidence="2" id="KW-1003">Cell membrane</keyword>
<evidence type="ECO:0000256" key="5">
    <source>
        <dbReference type="ARBA" id="ARBA00023136"/>
    </source>
</evidence>
<comment type="subcellular location">
    <subcellularLocation>
        <location evidence="1">Cell membrane</location>
        <topology evidence="1">Multi-pass membrane protein</topology>
    </subcellularLocation>
</comment>
<dbReference type="Pfam" id="PF12823">
    <property type="entry name" value="DUF3817"/>
    <property type="match status" value="1"/>
</dbReference>
<name>I0K402_9BACT</name>
<dbReference type="OrthoDB" id="1121311at2"/>
<dbReference type="AlphaFoldDB" id="I0K402"/>
<dbReference type="NCBIfam" id="TIGR03954">
    <property type="entry name" value="integ_memb_HG"/>
    <property type="match status" value="1"/>
</dbReference>
<evidence type="ECO:0000313" key="8">
    <source>
        <dbReference type="EMBL" id="CCG98855.1"/>
    </source>
</evidence>
<evidence type="ECO:0000259" key="7">
    <source>
        <dbReference type="Pfam" id="PF12823"/>
    </source>
</evidence>
<dbReference type="eggNOG" id="COG2814">
    <property type="taxonomic scope" value="Bacteria"/>
</dbReference>
<keyword evidence="4 6" id="KW-1133">Transmembrane helix</keyword>
<keyword evidence="5 6" id="KW-0472">Membrane</keyword>
<evidence type="ECO:0000256" key="2">
    <source>
        <dbReference type="ARBA" id="ARBA00022475"/>
    </source>
</evidence>
<dbReference type="PANTHER" id="PTHR40077">
    <property type="entry name" value="MEMBRANE PROTEIN-RELATED"/>
    <property type="match status" value="1"/>
</dbReference>